<feature type="region of interest" description="Disordered" evidence="1">
    <location>
        <begin position="275"/>
        <end position="296"/>
    </location>
</feature>
<dbReference type="InterPro" id="IPR048868">
    <property type="entry name" value="OGG-like_put"/>
</dbReference>
<comment type="caution">
    <text evidence="3">The sequence shown here is derived from an EMBL/GenBank/DDBJ whole genome shotgun (WGS) entry which is preliminary data.</text>
</comment>
<dbReference type="AlphaFoldDB" id="A0A255H3G3"/>
<reference evidence="3 4" key="1">
    <citation type="submission" date="2017-07" db="EMBL/GenBank/DDBJ databases">
        <title>Draft whole genome sequences of clinical Proprionibacteriaceae strains.</title>
        <authorList>
            <person name="Bernier A.-M."/>
            <person name="Bernard K."/>
            <person name="Domingo M.-C."/>
        </authorList>
    </citation>
    <scope>NUCLEOTIDE SEQUENCE [LARGE SCALE GENOMIC DNA]</scope>
    <source>
        <strain evidence="3 4">NML 130396</strain>
    </source>
</reference>
<feature type="domain" description="Antitoxin FitA-like ribbon-helix-helix" evidence="2">
    <location>
        <begin position="237"/>
        <end position="274"/>
    </location>
</feature>
<gene>
    <name evidence="3" type="ORF">CGZ93_09920</name>
</gene>
<protein>
    <recommendedName>
        <fullName evidence="2">Antitoxin FitA-like ribbon-helix-helix domain-containing protein</fullName>
    </recommendedName>
</protein>
<keyword evidence="4" id="KW-1185">Reference proteome</keyword>
<dbReference type="RefSeq" id="WP_094363990.1">
    <property type="nucleotide sequence ID" value="NZ_NMVQ01000013.1"/>
</dbReference>
<accession>A0A255H3G3</accession>
<dbReference type="OrthoDB" id="4077754at2"/>
<dbReference type="Pfam" id="PF21790">
    <property type="entry name" value="OGG"/>
    <property type="match status" value="1"/>
</dbReference>
<dbReference type="Pfam" id="PF22513">
    <property type="entry name" value="FitA-like_RHH"/>
    <property type="match status" value="1"/>
</dbReference>
<organism evidence="3 4">
    <name type="scientific">Enemella dayhoffiae</name>
    <dbReference type="NCBI Taxonomy" id="2016507"/>
    <lineage>
        <taxon>Bacteria</taxon>
        <taxon>Bacillati</taxon>
        <taxon>Actinomycetota</taxon>
        <taxon>Actinomycetes</taxon>
        <taxon>Propionibacteriales</taxon>
        <taxon>Propionibacteriaceae</taxon>
        <taxon>Enemella</taxon>
    </lineage>
</organism>
<evidence type="ECO:0000259" key="2">
    <source>
        <dbReference type="Pfam" id="PF22513"/>
    </source>
</evidence>
<sequence>MKQTADELVAAIRSHSELPARDETVRTQQEYFYPSTWRAHWPQCLPVPPTLADVQPGTHKKRTVTREDIFTRANSVETELDALDLYVLMCGWGAGWQGLTGWRSRRPLAMPGVASALLRSHSEIRNGADPVKAYQRLLNGENRIKYFGPAFFTKWLYFSGYESAPASGLRPLILDSRVAATLGWPSYGWASEQYGQYLRLAHEAAVRLDSTPHAVEHALYILRGNQVVGADEPDSTTITIPDLPDHVLAALRQLADSRGQVLEELVQDLLAEAVHRPLDDPEDGHRGTPAPGSSDT</sequence>
<dbReference type="Proteomes" id="UP000216311">
    <property type="component" value="Unassembled WGS sequence"/>
</dbReference>
<proteinExistence type="predicted"/>
<evidence type="ECO:0000256" key="1">
    <source>
        <dbReference type="SAM" id="MobiDB-lite"/>
    </source>
</evidence>
<evidence type="ECO:0000313" key="4">
    <source>
        <dbReference type="Proteomes" id="UP000216311"/>
    </source>
</evidence>
<name>A0A255H3G3_9ACTN</name>
<dbReference type="EMBL" id="NMVQ01000013">
    <property type="protein sequence ID" value="OYO21613.1"/>
    <property type="molecule type" value="Genomic_DNA"/>
</dbReference>
<evidence type="ECO:0000313" key="3">
    <source>
        <dbReference type="EMBL" id="OYO21613.1"/>
    </source>
</evidence>
<feature type="compositionally biased region" description="Basic and acidic residues" evidence="1">
    <location>
        <begin position="275"/>
        <end position="286"/>
    </location>
</feature>
<dbReference type="InterPro" id="IPR053853">
    <property type="entry name" value="FitA-like_RHH"/>
</dbReference>